<dbReference type="EMBL" id="CP039346">
    <property type="protein sequence ID" value="QCD84231.1"/>
    <property type="molecule type" value="Genomic_DNA"/>
</dbReference>
<comment type="pathway">
    <text evidence="3">Amino-acid biosynthesis; L-valine biosynthesis; L-valine from pyruvate: step 4/4.</text>
</comment>
<dbReference type="Gene3D" id="3.20.10.10">
    <property type="entry name" value="D-amino Acid Aminotransferase, subunit A, domain 2"/>
    <property type="match status" value="3"/>
</dbReference>
<name>A0A4D6L6T9_VIGUN</name>
<evidence type="ECO:0000256" key="3">
    <source>
        <dbReference type="ARBA" id="ARBA00004931"/>
    </source>
</evidence>
<organism evidence="16 17">
    <name type="scientific">Vigna unguiculata</name>
    <name type="common">Cowpea</name>
    <dbReference type="NCBI Taxonomy" id="3917"/>
    <lineage>
        <taxon>Eukaryota</taxon>
        <taxon>Viridiplantae</taxon>
        <taxon>Streptophyta</taxon>
        <taxon>Embryophyta</taxon>
        <taxon>Tracheophyta</taxon>
        <taxon>Spermatophyta</taxon>
        <taxon>Magnoliopsida</taxon>
        <taxon>eudicotyledons</taxon>
        <taxon>Gunneridae</taxon>
        <taxon>Pentapetalae</taxon>
        <taxon>rosids</taxon>
        <taxon>fabids</taxon>
        <taxon>Fabales</taxon>
        <taxon>Fabaceae</taxon>
        <taxon>Papilionoideae</taxon>
        <taxon>50 kb inversion clade</taxon>
        <taxon>NPAAA clade</taxon>
        <taxon>indigoferoid/millettioid clade</taxon>
        <taxon>Phaseoleae</taxon>
        <taxon>Vigna</taxon>
    </lineage>
</organism>
<comment type="pathway">
    <text evidence="4">Amino-acid biosynthesis; L-leucine biosynthesis; L-leucine from 3-methyl-2-oxobutanoate: step 4/4.</text>
</comment>
<evidence type="ECO:0000256" key="12">
    <source>
        <dbReference type="ARBA" id="ARBA00048798"/>
    </source>
</evidence>
<evidence type="ECO:0000256" key="9">
    <source>
        <dbReference type="ARBA" id="ARBA00022898"/>
    </source>
</evidence>
<evidence type="ECO:0000256" key="11">
    <source>
        <dbReference type="ARBA" id="ARBA00048212"/>
    </source>
</evidence>
<protein>
    <recommendedName>
        <fullName evidence="15">Branched-chain-amino-acid aminotransferase</fullName>
        <ecNumber evidence="15">2.6.1.42</ecNumber>
    </recommendedName>
</protein>
<dbReference type="InterPro" id="IPR033939">
    <property type="entry name" value="BCAT_family"/>
</dbReference>
<dbReference type="CDD" id="cd01557">
    <property type="entry name" value="BCAT_beta_family"/>
    <property type="match status" value="3"/>
</dbReference>
<dbReference type="GO" id="GO:0009082">
    <property type="term" value="P:branched-chain amino acid biosynthetic process"/>
    <property type="evidence" value="ECO:0007669"/>
    <property type="project" value="UniProtKB-KW"/>
</dbReference>
<evidence type="ECO:0000256" key="6">
    <source>
        <dbReference type="ARBA" id="ARBA00022576"/>
    </source>
</evidence>
<dbReference type="GO" id="GO:0052656">
    <property type="term" value="F:L-isoleucine-2-oxoglutarate transaminase activity"/>
    <property type="evidence" value="ECO:0007669"/>
    <property type="project" value="RHEA"/>
</dbReference>
<evidence type="ECO:0000256" key="8">
    <source>
        <dbReference type="ARBA" id="ARBA00022679"/>
    </source>
</evidence>
<dbReference type="GO" id="GO:0052654">
    <property type="term" value="F:L-leucine-2-oxoglutarate transaminase activity"/>
    <property type="evidence" value="ECO:0007669"/>
    <property type="project" value="RHEA"/>
</dbReference>
<comment type="catalytic activity">
    <reaction evidence="12 15">
        <text>L-isoleucine + 2-oxoglutarate = (S)-3-methyl-2-oxopentanoate + L-glutamate</text>
        <dbReference type="Rhea" id="RHEA:24801"/>
        <dbReference type="ChEBI" id="CHEBI:16810"/>
        <dbReference type="ChEBI" id="CHEBI:29985"/>
        <dbReference type="ChEBI" id="CHEBI:35146"/>
        <dbReference type="ChEBI" id="CHEBI:58045"/>
        <dbReference type="EC" id="2.6.1.42"/>
    </reaction>
</comment>
<dbReference type="FunFam" id="3.30.470.10:FF:000003">
    <property type="entry name" value="Branched-chain-amino-acid aminotransferase"/>
    <property type="match status" value="2"/>
</dbReference>
<dbReference type="EC" id="2.6.1.42" evidence="15"/>
<dbReference type="InterPro" id="IPR005786">
    <property type="entry name" value="B_amino_transII"/>
</dbReference>
<sequence length="963" mass="104344">MDWDKLGYDVIPTDYMYIMKSNKDGTFSDGALVPFGTVQIEPHSSVLNYGQGLFEGMKAYRRADGGVQLFRPEENALRMQRGAERLLMVAPSVQQYIEAVKQVVTANKSWVPPYGKGALYIRPLLFGSGSVMGIAPAPQCTFLIYTNPICNVYKGRTSPLNLLIDDRIPRAFPGGTGGVKNIGNYSPVFEVTREAKAKGFSDVLFLDAMERKYVEEVSSCNAFMVKGNVITTSPTLGTILPGITRNTIMQLARDLGFQVEERKFSVDEVIEADEVFCTGTAVGISEVGSVTYKDMSAAEVNWDELGFNLVTTDYMFVMKCAKGDKFSEGSLLPYGNIEISPSSGILNYGQGIFEGLKAYKTEDGRILLFRPDENGLRMKRGADRMCMPSPSVDQFVNAVKQTVLANKRWVPPPGKGSLYLRPLLIGTGPLLGLAPAPEYTFLIYCSPVGSYHKGTLNLKVEDKLYRAISGSGGTGGIKSVTNYAPVYTAITDAKANGFSDVLFLDSATGKHIEEASSCNVFVVKGNTISTPSLDGTILPGITRKSIIEVAIDLGYQVMERAISVEEMLVADEMFCTGTAVVVNSVASEGLQNRARNIVCKITKNTGKPQFTTMTLHSVSGNSEPNSESGVDVENCADINWDELGFSPVPTDFMYVMKCAKGDNFSEGSLVPFGNIEINPFATIINYGQGIFEGLKAYRTEDGHINLFRPEENAQRMKIGADRFCMPSPSVDQFVNAVKQTALANKRWVPPLGKGSLYIRPLLMGTGASLNLAPAPEYTLLIYCAPGALNLKVESKFYRAISGTGGTGGIKSITNYAPVYAAATAAKADGFSDVLFLDSATGKNIEEVSACNVFVVKGNSICTPETNGAILPGITRKSIIEIALDLGYQVIERAVSLKEMLEADEVFCTGTAVVVNSVSSVTYKETRAEYKTGAETLSQKLRKTLVGIQTGSIEDTRGWTVRID</sequence>
<evidence type="ECO:0000256" key="15">
    <source>
        <dbReference type="RuleBase" id="RU004517"/>
    </source>
</evidence>
<dbReference type="InterPro" id="IPR001544">
    <property type="entry name" value="Aminotrans_IV"/>
</dbReference>
<gene>
    <name evidence="16" type="ORF">DEO72_LG2g4581</name>
</gene>
<dbReference type="PANTHER" id="PTHR42825:SF28">
    <property type="entry name" value="BRANCHED-CHAIN-AMINO-ACID AMINOTRANSFERASE 7-RELATED"/>
    <property type="match status" value="1"/>
</dbReference>
<dbReference type="Pfam" id="PF01063">
    <property type="entry name" value="Aminotran_4"/>
    <property type="match status" value="3"/>
</dbReference>
<comment type="pathway">
    <text evidence="2">Amino-acid biosynthesis; L-isoleucine biosynthesis; L-isoleucine from 2-oxobutanoate: step 4/4.</text>
</comment>
<keyword evidence="17" id="KW-1185">Reference proteome</keyword>
<dbReference type="NCBIfam" id="TIGR01123">
    <property type="entry name" value="ilvE_II"/>
    <property type="match status" value="3"/>
</dbReference>
<dbReference type="Proteomes" id="UP000501690">
    <property type="component" value="Linkage Group LG2"/>
</dbReference>
<evidence type="ECO:0000256" key="14">
    <source>
        <dbReference type="RuleBase" id="RU004516"/>
    </source>
</evidence>
<dbReference type="InterPro" id="IPR018300">
    <property type="entry name" value="Aminotrans_IV_CS"/>
</dbReference>
<proteinExistence type="inferred from homology"/>
<dbReference type="GO" id="GO:0008652">
    <property type="term" value="P:amino acid biosynthetic process"/>
    <property type="evidence" value="ECO:0007669"/>
    <property type="project" value="UniProtKB-KW"/>
</dbReference>
<dbReference type="InterPro" id="IPR043132">
    <property type="entry name" value="BCAT-like_C"/>
</dbReference>
<keyword evidence="10 15" id="KW-0100">Branched-chain amino acid biosynthesis</keyword>
<dbReference type="Gene3D" id="3.30.470.10">
    <property type="match status" value="3"/>
</dbReference>
<dbReference type="PANTHER" id="PTHR42825">
    <property type="entry name" value="AMINO ACID AMINOTRANSFERASE"/>
    <property type="match status" value="1"/>
</dbReference>
<accession>A0A4D6L6T9</accession>
<evidence type="ECO:0000256" key="4">
    <source>
        <dbReference type="ARBA" id="ARBA00005072"/>
    </source>
</evidence>
<dbReference type="NCBIfam" id="NF009897">
    <property type="entry name" value="PRK13357.1"/>
    <property type="match status" value="3"/>
</dbReference>
<keyword evidence="8 15" id="KW-0808">Transferase</keyword>
<evidence type="ECO:0000256" key="10">
    <source>
        <dbReference type="ARBA" id="ARBA00023304"/>
    </source>
</evidence>
<comment type="catalytic activity">
    <reaction evidence="11 15">
        <text>L-valine + 2-oxoglutarate = 3-methyl-2-oxobutanoate + L-glutamate</text>
        <dbReference type="Rhea" id="RHEA:24813"/>
        <dbReference type="ChEBI" id="CHEBI:11851"/>
        <dbReference type="ChEBI" id="CHEBI:16810"/>
        <dbReference type="ChEBI" id="CHEBI:29985"/>
        <dbReference type="ChEBI" id="CHEBI:57762"/>
        <dbReference type="EC" id="2.6.1.42"/>
    </reaction>
</comment>
<evidence type="ECO:0000256" key="1">
    <source>
        <dbReference type="ARBA" id="ARBA00001933"/>
    </source>
</evidence>
<dbReference type="GO" id="GO:0005737">
    <property type="term" value="C:cytoplasm"/>
    <property type="evidence" value="ECO:0007669"/>
    <property type="project" value="UniProtKB-ARBA"/>
</dbReference>
<dbReference type="SUPFAM" id="SSF56752">
    <property type="entry name" value="D-aminoacid aminotransferase-like PLP-dependent enzymes"/>
    <property type="match status" value="3"/>
</dbReference>
<comment type="catalytic activity">
    <reaction evidence="13 15">
        <text>L-leucine + 2-oxoglutarate = 4-methyl-2-oxopentanoate + L-glutamate</text>
        <dbReference type="Rhea" id="RHEA:18321"/>
        <dbReference type="ChEBI" id="CHEBI:16810"/>
        <dbReference type="ChEBI" id="CHEBI:17865"/>
        <dbReference type="ChEBI" id="CHEBI:29985"/>
        <dbReference type="ChEBI" id="CHEBI:57427"/>
        <dbReference type="EC" id="2.6.1.42"/>
    </reaction>
</comment>
<dbReference type="InterPro" id="IPR036038">
    <property type="entry name" value="Aminotransferase-like"/>
</dbReference>
<dbReference type="GO" id="GO:0052655">
    <property type="term" value="F:L-valine-2-oxoglutarate transaminase activity"/>
    <property type="evidence" value="ECO:0007669"/>
    <property type="project" value="RHEA"/>
</dbReference>
<dbReference type="PROSITE" id="PS00770">
    <property type="entry name" value="AA_TRANSFER_CLASS_4"/>
    <property type="match status" value="3"/>
</dbReference>
<comment type="similarity">
    <text evidence="5 15">Belongs to the class-IV pyridoxal-phosphate-dependent aminotransferase family.</text>
</comment>
<reference evidence="16 17" key="1">
    <citation type="submission" date="2019-04" db="EMBL/GenBank/DDBJ databases">
        <title>An improved genome assembly and genetic linkage map for asparagus bean, Vigna unguiculata ssp. sesquipedialis.</title>
        <authorList>
            <person name="Xia Q."/>
            <person name="Zhang R."/>
            <person name="Dong Y."/>
        </authorList>
    </citation>
    <scope>NUCLEOTIDE SEQUENCE [LARGE SCALE GENOMIC DNA]</scope>
    <source>
        <tissue evidence="16">Leaf</tissue>
    </source>
</reference>
<dbReference type="InterPro" id="IPR043131">
    <property type="entry name" value="BCAT-like_N"/>
</dbReference>
<dbReference type="FunFam" id="3.20.10.10:FF:000003">
    <property type="entry name" value="Branched-chain-amino-acid aminotransferase"/>
    <property type="match status" value="1"/>
</dbReference>
<keyword evidence="7 15" id="KW-0028">Amino-acid biosynthesis</keyword>
<evidence type="ECO:0000256" key="5">
    <source>
        <dbReference type="ARBA" id="ARBA00009320"/>
    </source>
</evidence>
<keyword evidence="6 15" id="KW-0032">Aminotransferase</keyword>
<evidence type="ECO:0000313" key="16">
    <source>
        <dbReference type="EMBL" id="QCD84231.1"/>
    </source>
</evidence>
<evidence type="ECO:0000256" key="2">
    <source>
        <dbReference type="ARBA" id="ARBA00004824"/>
    </source>
</evidence>
<evidence type="ECO:0000256" key="7">
    <source>
        <dbReference type="ARBA" id="ARBA00022605"/>
    </source>
</evidence>
<comment type="cofactor">
    <cofactor evidence="1 14">
        <name>pyridoxal 5'-phosphate</name>
        <dbReference type="ChEBI" id="CHEBI:597326"/>
    </cofactor>
</comment>
<evidence type="ECO:0000313" key="17">
    <source>
        <dbReference type="Proteomes" id="UP000501690"/>
    </source>
</evidence>
<evidence type="ECO:0000256" key="13">
    <source>
        <dbReference type="ARBA" id="ARBA00049229"/>
    </source>
</evidence>
<dbReference type="AlphaFoldDB" id="A0A4D6L6T9"/>
<keyword evidence="9 14" id="KW-0663">Pyridoxal phosphate</keyword>